<sequence>METPKQQAQHSDSYSGVTGCSHRPALDRPAARKMHPTFVLIALLGSLSMTSASPTTLEKRVPPSHPLWSCDKNFDGDFSCARSRCERSVRLRESVRVGLLEFFGGFTRIDAVEIWVD</sequence>
<dbReference type="GeneID" id="63853243"/>
<accession>A0A9P4GFG2</accession>
<reference evidence="2" key="1">
    <citation type="submission" date="2020-01" db="EMBL/GenBank/DDBJ databases">
        <authorList>
            <consortium name="DOE Joint Genome Institute"/>
            <person name="Haridas S."/>
            <person name="Albert R."/>
            <person name="Binder M."/>
            <person name="Bloem J."/>
            <person name="Labutti K."/>
            <person name="Salamov A."/>
            <person name="Andreopoulos B."/>
            <person name="Baker S.E."/>
            <person name="Barry K."/>
            <person name="Bills G."/>
            <person name="Bluhm B.H."/>
            <person name="Cannon C."/>
            <person name="Castanera R."/>
            <person name="Culley D.E."/>
            <person name="Daum C."/>
            <person name="Ezra D."/>
            <person name="Gonzalez J.B."/>
            <person name="Henrissat B."/>
            <person name="Kuo A."/>
            <person name="Liang C."/>
            <person name="Lipzen A."/>
            <person name="Lutzoni F."/>
            <person name="Magnuson J."/>
            <person name="Mondo S."/>
            <person name="Nolan M."/>
            <person name="Ohm R."/>
            <person name="Pangilinan J."/>
            <person name="Park H.-J."/>
            <person name="Ramirez L."/>
            <person name="Alfaro M."/>
            <person name="Sun H."/>
            <person name="Tritt A."/>
            <person name="Yoshinaga Y."/>
            <person name="Zwiers L.-H."/>
            <person name="Turgeon B.G."/>
            <person name="Goodwin S.B."/>
            <person name="Spatafora J.W."/>
            <person name="Crous P.W."/>
            <person name="Grigoriev I.V."/>
        </authorList>
    </citation>
    <scope>NUCLEOTIDE SEQUENCE</scope>
    <source>
        <strain evidence="2">CBS 394.84</strain>
    </source>
</reference>
<gene>
    <name evidence="2" type="ORF">K460DRAFT_394374</name>
</gene>
<evidence type="ECO:0000256" key="1">
    <source>
        <dbReference type="SAM" id="MobiDB-lite"/>
    </source>
</evidence>
<dbReference type="AlphaFoldDB" id="A0A9P4GFG2"/>
<keyword evidence="3" id="KW-1185">Reference proteome</keyword>
<protein>
    <submittedName>
        <fullName evidence="2">Uncharacterized protein</fullName>
    </submittedName>
</protein>
<feature type="region of interest" description="Disordered" evidence="1">
    <location>
        <begin position="1"/>
        <end position="26"/>
    </location>
</feature>
<dbReference type="RefSeq" id="XP_040787064.1">
    <property type="nucleotide sequence ID" value="XM_040935992.1"/>
</dbReference>
<dbReference type="EMBL" id="ML976616">
    <property type="protein sequence ID" value="KAF1844501.1"/>
    <property type="molecule type" value="Genomic_DNA"/>
</dbReference>
<name>A0A9P4GFG2_9PLEO</name>
<evidence type="ECO:0000313" key="2">
    <source>
        <dbReference type="EMBL" id="KAF1844501.1"/>
    </source>
</evidence>
<dbReference type="Proteomes" id="UP000800039">
    <property type="component" value="Unassembled WGS sequence"/>
</dbReference>
<evidence type="ECO:0000313" key="3">
    <source>
        <dbReference type="Proteomes" id="UP000800039"/>
    </source>
</evidence>
<organism evidence="2 3">
    <name type="scientific">Cucurbitaria berberidis CBS 394.84</name>
    <dbReference type="NCBI Taxonomy" id="1168544"/>
    <lineage>
        <taxon>Eukaryota</taxon>
        <taxon>Fungi</taxon>
        <taxon>Dikarya</taxon>
        <taxon>Ascomycota</taxon>
        <taxon>Pezizomycotina</taxon>
        <taxon>Dothideomycetes</taxon>
        <taxon>Pleosporomycetidae</taxon>
        <taxon>Pleosporales</taxon>
        <taxon>Pleosporineae</taxon>
        <taxon>Cucurbitariaceae</taxon>
        <taxon>Cucurbitaria</taxon>
    </lineage>
</organism>
<comment type="caution">
    <text evidence="2">The sequence shown here is derived from an EMBL/GenBank/DDBJ whole genome shotgun (WGS) entry which is preliminary data.</text>
</comment>
<feature type="compositionally biased region" description="Polar residues" evidence="1">
    <location>
        <begin position="1"/>
        <end position="18"/>
    </location>
</feature>
<proteinExistence type="predicted"/>